<name>A0AAV3RA54_LITER</name>
<sequence length="133" mass="15634">MRFSFEGTNNEAEYETLTNGFNTSKCIGDKTHPYKDRFSTVGWPWYETLSEATVLEWVEEGAFRTKEVLNNVPKSERGSPEPWYEAVFDILRTRTMLGDPSIANKIPRWSLRYTLLDGVPRLWNAFHLRKYYV</sequence>
<comment type="caution">
    <text evidence="1">The sequence shown here is derived from an EMBL/GenBank/DDBJ whole genome shotgun (WGS) entry which is preliminary data.</text>
</comment>
<gene>
    <name evidence="1" type="ORF">LIER_25808</name>
</gene>
<evidence type="ECO:0000313" key="1">
    <source>
        <dbReference type="EMBL" id="GAA0171872.1"/>
    </source>
</evidence>
<dbReference type="EMBL" id="BAABME010007860">
    <property type="protein sequence ID" value="GAA0171872.1"/>
    <property type="molecule type" value="Genomic_DNA"/>
</dbReference>
<accession>A0AAV3RA54</accession>
<organism evidence="1 2">
    <name type="scientific">Lithospermum erythrorhizon</name>
    <name type="common">Purple gromwell</name>
    <name type="synonym">Lithospermum officinale var. erythrorhizon</name>
    <dbReference type="NCBI Taxonomy" id="34254"/>
    <lineage>
        <taxon>Eukaryota</taxon>
        <taxon>Viridiplantae</taxon>
        <taxon>Streptophyta</taxon>
        <taxon>Embryophyta</taxon>
        <taxon>Tracheophyta</taxon>
        <taxon>Spermatophyta</taxon>
        <taxon>Magnoliopsida</taxon>
        <taxon>eudicotyledons</taxon>
        <taxon>Gunneridae</taxon>
        <taxon>Pentapetalae</taxon>
        <taxon>asterids</taxon>
        <taxon>lamiids</taxon>
        <taxon>Boraginales</taxon>
        <taxon>Boraginaceae</taxon>
        <taxon>Boraginoideae</taxon>
        <taxon>Lithospermeae</taxon>
        <taxon>Lithospermum</taxon>
    </lineage>
</organism>
<dbReference type="AlphaFoldDB" id="A0AAV3RA54"/>
<keyword evidence="2" id="KW-1185">Reference proteome</keyword>
<proteinExistence type="predicted"/>
<protein>
    <submittedName>
        <fullName evidence="1">Uncharacterized protein</fullName>
    </submittedName>
</protein>
<evidence type="ECO:0000313" key="2">
    <source>
        <dbReference type="Proteomes" id="UP001454036"/>
    </source>
</evidence>
<dbReference type="Proteomes" id="UP001454036">
    <property type="component" value="Unassembled WGS sequence"/>
</dbReference>
<reference evidence="1 2" key="1">
    <citation type="submission" date="2024-01" db="EMBL/GenBank/DDBJ databases">
        <title>The complete chloroplast genome sequence of Lithospermum erythrorhizon: insights into the phylogenetic relationship among Boraginaceae species and the maternal lineages of purple gromwells.</title>
        <authorList>
            <person name="Okada T."/>
            <person name="Watanabe K."/>
        </authorList>
    </citation>
    <scope>NUCLEOTIDE SEQUENCE [LARGE SCALE GENOMIC DNA]</scope>
</reference>